<dbReference type="Proteomes" id="UP000807469">
    <property type="component" value="Unassembled WGS sequence"/>
</dbReference>
<proteinExistence type="predicted"/>
<dbReference type="InterPro" id="IPR036047">
    <property type="entry name" value="F-box-like_dom_sf"/>
</dbReference>
<dbReference type="Gene3D" id="1.20.1280.50">
    <property type="match status" value="1"/>
</dbReference>
<evidence type="ECO:0000313" key="2">
    <source>
        <dbReference type="EMBL" id="KAF9475113.1"/>
    </source>
</evidence>
<gene>
    <name evidence="2" type="ORF">BDN70DRAFT_274940</name>
</gene>
<dbReference type="SUPFAM" id="SSF81383">
    <property type="entry name" value="F-box domain"/>
    <property type="match status" value="1"/>
</dbReference>
<name>A0A9P5YSM0_9AGAR</name>
<dbReference type="Pfam" id="PF12937">
    <property type="entry name" value="F-box-like"/>
    <property type="match status" value="1"/>
</dbReference>
<organism evidence="2 3">
    <name type="scientific">Pholiota conissans</name>
    <dbReference type="NCBI Taxonomy" id="109636"/>
    <lineage>
        <taxon>Eukaryota</taxon>
        <taxon>Fungi</taxon>
        <taxon>Dikarya</taxon>
        <taxon>Basidiomycota</taxon>
        <taxon>Agaricomycotina</taxon>
        <taxon>Agaricomycetes</taxon>
        <taxon>Agaricomycetidae</taxon>
        <taxon>Agaricales</taxon>
        <taxon>Agaricineae</taxon>
        <taxon>Strophariaceae</taxon>
        <taxon>Pholiota</taxon>
    </lineage>
</organism>
<reference evidence="2" key="1">
    <citation type="submission" date="2020-11" db="EMBL/GenBank/DDBJ databases">
        <authorList>
            <consortium name="DOE Joint Genome Institute"/>
            <person name="Ahrendt S."/>
            <person name="Riley R."/>
            <person name="Andreopoulos W."/>
            <person name="Labutti K."/>
            <person name="Pangilinan J."/>
            <person name="Ruiz-Duenas F.J."/>
            <person name="Barrasa J.M."/>
            <person name="Sanchez-Garcia M."/>
            <person name="Camarero S."/>
            <person name="Miyauchi S."/>
            <person name="Serrano A."/>
            <person name="Linde D."/>
            <person name="Babiker R."/>
            <person name="Drula E."/>
            <person name="Ayuso-Fernandez I."/>
            <person name="Pacheco R."/>
            <person name="Padilla G."/>
            <person name="Ferreira P."/>
            <person name="Barriuso J."/>
            <person name="Kellner H."/>
            <person name="Castanera R."/>
            <person name="Alfaro M."/>
            <person name="Ramirez L."/>
            <person name="Pisabarro A.G."/>
            <person name="Kuo A."/>
            <person name="Tritt A."/>
            <person name="Lipzen A."/>
            <person name="He G."/>
            <person name="Yan M."/>
            <person name="Ng V."/>
            <person name="Cullen D."/>
            <person name="Martin F."/>
            <person name="Rosso M.-N."/>
            <person name="Henrissat B."/>
            <person name="Hibbett D."/>
            <person name="Martinez A.T."/>
            <person name="Grigoriev I.V."/>
        </authorList>
    </citation>
    <scope>NUCLEOTIDE SEQUENCE</scope>
    <source>
        <strain evidence="2">CIRM-BRFM 674</strain>
    </source>
</reference>
<comment type="caution">
    <text evidence="2">The sequence shown here is derived from an EMBL/GenBank/DDBJ whole genome shotgun (WGS) entry which is preliminary data.</text>
</comment>
<feature type="domain" description="F-box" evidence="1">
    <location>
        <begin position="66"/>
        <end position="128"/>
    </location>
</feature>
<evidence type="ECO:0000313" key="3">
    <source>
        <dbReference type="Proteomes" id="UP000807469"/>
    </source>
</evidence>
<dbReference type="EMBL" id="MU155347">
    <property type="protein sequence ID" value="KAF9475113.1"/>
    <property type="molecule type" value="Genomic_DNA"/>
</dbReference>
<dbReference type="InterPro" id="IPR001810">
    <property type="entry name" value="F-box_dom"/>
</dbReference>
<keyword evidence="3" id="KW-1185">Reference proteome</keyword>
<sequence>MSASSRIRTCLNSDTHIICTRVLPDICGPCQKPLYLENHPWETISLFEKRQKLRELANYNHDRFIHCLPLEIASNIFELCMPDSRNLMDLGISHPDVTTIPFRLILSAVCRRWMAIAHSTPRLWTTLLLCTDPLSWPDPILVQTWLNRAGNLALSIRLCISNDLAYASWDAIDAMIDALNQYAGRWLQPKYEGPHNFLQRFIYEEQGKPQMRRLHIDISHPIFYTDLMTALKLRPKRLDALSISELKVTALNIDWQHLTDLEIGSALSTDCFYVLSNAPLSHPVLFTGRA</sequence>
<protein>
    <recommendedName>
        <fullName evidence="1">F-box domain-containing protein</fullName>
    </recommendedName>
</protein>
<accession>A0A9P5YSM0</accession>
<dbReference type="OrthoDB" id="3016965at2759"/>
<dbReference type="AlphaFoldDB" id="A0A9P5YSM0"/>
<evidence type="ECO:0000259" key="1">
    <source>
        <dbReference type="Pfam" id="PF12937"/>
    </source>
</evidence>